<dbReference type="GO" id="GO:0016787">
    <property type="term" value="F:hydrolase activity"/>
    <property type="evidence" value="ECO:0007669"/>
    <property type="project" value="UniProtKB-KW"/>
</dbReference>
<name>A0A5B6X249_9ROSI</name>
<dbReference type="OrthoDB" id="1002254at2759"/>
<keyword evidence="10" id="KW-1185">Reference proteome</keyword>
<keyword evidence="6" id="KW-0695">RNA-directed DNA polymerase</keyword>
<keyword evidence="3" id="KW-0540">Nuclease</keyword>
<dbReference type="GO" id="GO:0003964">
    <property type="term" value="F:RNA-directed DNA polymerase activity"/>
    <property type="evidence" value="ECO:0007669"/>
    <property type="project" value="UniProtKB-KW"/>
</dbReference>
<dbReference type="CDD" id="cd09274">
    <property type="entry name" value="RNase_HI_RT_Ty3"/>
    <property type="match status" value="1"/>
</dbReference>
<evidence type="ECO:0000256" key="2">
    <source>
        <dbReference type="ARBA" id="ARBA00022695"/>
    </source>
</evidence>
<dbReference type="GO" id="GO:0004519">
    <property type="term" value="F:endonuclease activity"/>
    <property type="evidence" value="ECO:0007669"/>
    <property type="project" value="UniProtKB-KW"/>
</dbReference>
<dbReference type="Pfam" id="PF17921">
    <property type="entry name" value="Integrase_H2C2"/>
    <property type="match status" value="1"/>
</dbReference>
<evidence type="ECO:0000313" key="9">
    <source>
        <dbReference type="EMBL" id="KAA3486977.1"/>
    </source>
</evidence>
<feature type="domain" description="Reverse transcriptase RNase H-like" evidence="7">
    <location>
        <begin position="29"/>
        <end position="100"/>
    </location>
</feature>
<dbReference type="Proteomes" id="UP000325315">
    <property type="component" value="Unassembled WGS sequence"/>
</dbReference>
<protein>
    <submittedName>
        <fullName evidence="9">Integrase</fullName>
    </submittedName>
</protein>
<evidence type="ECO:0000259" key="8">
    <source>
        <dbReference type="Pfam" id="PF17921"/>
    </source>
</evidence>
<dbReference type="SUPFAM" id="SSF56672">
    <property type="entry name" value="DNA/RNA polymerases"/>
    <property type="match status" value="1"/>
</dbReference>
<dbReference type="Gene3D" id="1.10.340.70">
    <property type="match status" value="1"/>
</dbReference>
<evidence type="ECO:0000256" key="4">
    <source>
        <dbReference type="ARBA" id="ARBA00022759"/>
    </source>
</evidence>
<dbReference type="PANTHER" id="PTHR37984:SF5">
    <property type="entry name" value="PROTEIN NYNRIN-LIKE"/>
    <property type="match status" value="1"/>
</dbReference>
<feature type="domain" description="Integrase zinc-binding" evidence="8">
    <location>
        <begin position="189"/>
        <end position="245"/>
    </location>
</feature>
<evidence type="ECO:0000256" key="6">
    <source>
        <dbReference type="ARBA" id="ARBA00022918"/>
    </source>
</evidence>
<keyword evidence="4" id="KW-0255">Endonuclease</keyword>
<evidence type="ECO:0000256" key="3">
    <source>
        <dbReference type="ARBA" id="ARBA00022722"/>
    </source>
</evidence>
<reference evidence="10" key="1">
    <citation type="journal article" date="2019" name="Plant Biotechnol. J.">
        <title>Genome sequencing of the Australian wild diploid species Gossypium australe highlights disease resistance and delayed gland morphogenesis.</title>
        <authorList>
            <person name="Cai Y."/>
            <person name="Cai X."/>
            <person name="Wang Q."/>
            <person name="Wang P."/>
            <person name="Zhang Y."/>
            <person name="Cai C."/>
            <person name="Xu Y."/>
            <person name="Wang K."/>
            <person name="Zhou Z."/>
            <person name="Wang C."/>
            <person name="Geng S."/>
            <person name="Li B."/>
            <person name="Dong Q."/>
            <person name="Hou Y."/>
            <person name="Wang H."/>
            <person name="Ai P."/>
            <person name="Liu Z."/>
            <person name="Yi F."/>
            <person name="Sun M."/>
            <person name="An G."/>
            <person name="Cheng J."/>
            <person name="Zhang Y."/>
            <person name="Shi Q."/>
            <person name="Xie Y."/>
            <person name="Shi X."/>
            <person name="Chang Y."/>
            <person name="Huang F."/>
            <person name="Chen Y."/>
            <person name="Hong S."/>
            <person name="Mi L."/>
            <person name="Sun Q."/>
            <person name="Zhang L."/>
            <person name="Zhou B."/>
            <person name="Peng R."/>
            <person name="Zhang X."/>
            <person name="Liu F."/>
        </authorList>
    </citation>
    <scope>NUCLEOTIDE SEQUENCE [LARGE SCALE GENOMIC DNA]</scope>
    <source>
        <strain evidence="10">cv. PA1801</strain>
    </source>
</reference>
<evidence type="ECO:0000259" key="7">
    <source>
        <dbReference type="Pfam" id="PF17917"/>
    </source>
</evidence>
<dbReference type="InterPro" id="IPR050951">
    <property type="entry name" value="Retrovirus_Pol_polyprotein"/>
</dbReference>
<dbReference type="InterPro" id="IPR041373">
    <property type="entry name" value="RT_RNaseH"/>
</dbReference>
<organism evidence="9 10">
    <name type="scientific">Gossypium australe</name>
    <dbReference type="NCBI Taxonomy" id="47621"/>
    <lineage>
        <taxon>Eukaryota</taxon>
        <taxon>Viridiplantae</taxon>
        <taxon>Streptophyta</taxon>
        <taxon>Embryophyta</taxon>
        <taxon>Tracheophyta</taxon>
        <taxon>Spermatophyta</taxon>
        <taxon>Magnoliopsida</taxon>
        <taxon>eudicotyledons</taxon>
        <taxon>Gunneridae</taxon>
        <taxon>Pentapetalae</taxon>
        <taxon>rosids</taxon>
        <taxon>malvids</taxon>
        <taxon>Malvales</taxon>
        <taxon>Malvaceae</taxon>
        <taxon>Malvoideae</taxon>
        <taxon>Gossypium</taxon>
    </lineage>
</organism>
<keyword evidence="5" id="KW-0378">Hydrolase</keyword>
<evidence type="ECO:0000256" key="1">
    <source>
        <dbReference type="ARBA" id="ARBA00022679"/>
    </source>
</evidence>
<keyword evidence="1" id="KW-0808">Transferase</keyword>
<dbReference type="EMBL" id="SMMG02000001">
    <property type="protein sequence ID" value="KAA3486977.1"/>
    <property type="molecule type" value="Genomic_DNA"/>
</dbReference>
<keyword evidence="2" id="KW-0548">Nucleotidyltransferase</keyword>
<gene>
    <name evidence="9" type="ORF">EPI10_030835</name>
</gene>
<evidence type="ECO:0000313" key="10">
    <source>
        <dbReference type="Proteomes" id="UP000325315"/>
    </source>
</evidence>
<dbReference type="AlphaFoldDB" id="A0A5B6X249"/>
<proteinExistence type="predicted"/>
<dbReference type="Pfam" id="PF17917">
    <property type="entry name" value="RT_RNaseH"/>
    <property type="match status" value="1"/>
</dbReference>
<dbReference type="PANTHER" id="PTHR37984">
    <property type="entry name" value="PROTEIN CBG26694"/>
    <property type="match status" value="1"/>
</dbReference>
<sequence length="263" mass="30797">MLTEAPMLTQPKSGKEFVVFSVFGMCFNAYASQQLKVHKKNYLTYELELAAVVFALKIWLHYLYGEKCHIYTDHKSLKYLMTQKELNLWQHRWLELLKGYDLVIDYHLGKANVVVDALSRKYLFALRLMIAQLNLGCDGSILKIWELQFDDSNLLTKQKLVEDRQTTDFSVGLDHNLYYCNRLCVPDDSPLKQNILNEAHSSVYSLYPGNTKIYCNMNQIHWWSRMKCEIFEFVSKCLVCLQVKAKHQVQSGLLQPIIIPEWK</sequence>
<dbReference type="InterPro" id="IPR041588">
    <property type="entry name" value="Integrase_H2C2"/>
</dbReference>
<dbReference type="InterPro" id="IPR043502">
    <property type="entry name" value="DNA/RNA_pol_sf"/>
</dbReference>
<evidence type="ECO:0000256" key="5">
    <source>
        <dbReference type="ARBA" id="ARBA00022801"/>
    </source>
</evidence>
<comment type="caution">
    <text evidence="9">The sequence shown here is derived from an EMBL/GenBank/DDBJ whole genome shotgun (WGS) entry which is preliminary data.</text>
</comment>
<accession>A0A5B6X249</accession>